<dbReference type="InterPro" id="IPR002575">
    <property type="entry name" value="Aminoglycoside_PTrfase"/>
</dbReference>
<dbReference type="PANTHER" id="PTHR21310:SF58">
    <property type="entry name" value="AMINOGLYCOSIDE PHOSPHOTRANSFERASE DOMAIN-CONTAINING PROTEIN"/>
    <property type="match status" value="1"/>
</dbReference>
<comment type="caution">
    <text evidence="2">The sequence shown here is derived from an EMBL/GenBank/DDBJ whole genome shotgun (WGS) entry which is preliminary data.</text>
</comment>
<dbReference type="InterPro" id="IPR011009">
    <property type="entry name" value="Kinase-like_dom_sf"/>
</dbReference>
<dbReference type="CDD" id="cd05120">
    <property type="entry name" value="APH_ChoK_like"/>
    <property type="match status" value="1"/>
</dbReference>
<dbReference type="AlphaFoldDB" id="A0A9W8AV77"/>
<organism evidence="2 3">
    <name type="scientific">Dispira parvispora</name>
    <dbReference type="NCBI Taxonomy" id="1520584"/>
    <lineage>
        <taxon>Eukaryota</taxon>
        <taxon>Fungi</taxon>
        <taxon>Fungi incertae sedis</taxon>
        <taxon>Zoopagomycota</taxon>
        <taxon>Kickxellomycotina</taxon>
        <taxon>Dimargaritomycetes</taxon>
        <taxon>Dimargaritales</taxon>
        <taxon>Dimargaritaceae</taxon>
        <taxon>Dispira</taxon>
    </lineage>
</organism>
<dbReference type="Pfam" id="PF01636">
    <property type="entry name" value="APH"/>
    <property type="match status" value="1"/>
</dbReference>
<evidence type="ECO:0000313" key="3">
    <source>
        <dbReference type="Proteomes" id="UP001150925"/>
    </source>
</evidence>
<dbReference type="SUPFAM" id="SSF56112">
    <property type="entry name" value="Protein kinase-like (PK-like)"/>
    <property type="match status" value="1"/>
</dbReference>
<name>A0A9W8AV77_9FUNG</name>
<dbReference type="InterPro" id="IPR051678">
    <property type="entry name" value="AGP_Transferase"/>
</dbReference>
<dbReference type="OrthoDB" id="4177236at2759"/>
<feature type="domain" description="Aminoglycoside phosphotransferase" evidence="1">
    <location>
        <begin position="118"/>
        <end position="288"/>
    </location>
</feature>
<keyword evidence="3" id="KW-1185">Reference proteome</keyword>
<protein>
    <recommendedName>
        <fullName evidence="1">Aminoglycoside phosphotransferase domain-containing protein</fullName>
    </recommendedName>
</protein>
<accession>A0A9W8AV77</accession>
<gene>
    <name evidence="2" type="ORF">IWQ62_001362</name>
</gene>
<dbReference type="PANTHER" id="PTHR21310">
    <property type="entry name" value="AMINOGLYCOSIDE PHOSPHOTRANSFERASE-RELATED-RELATED"/>
    <property type="match status" value="1"/>
</dbReference>
<reference evidence="2" key="1">
    <citation type="submission" date="2022-07" db="EMBL/GenBank/DDBJ databases">
        <title>Phylogenomic reconstructions and comparative analyses of Kickxellomycotina fungi.</title>
        <authorList>
            <person name="Reynolds N.K."/>
            <person name="Stajich J.E."/>
            <person name="Barry K."/>
            <person name="Grigoriev I.V."/>
            <person name="Crous P."/>
            <person name="Smith M.E."/>
        </authorList>
    </citation>
    <scope>NUCLEOTIDE SEQUENCE</scope>
    <source>
        <strain evidence="2">RSA 1196</strain>
    </source>
</reference>
<sequence length="311" mass="35498">MVSNSEQSTASPGLLASSDSAQNTSIWENLTASKPCIWLSKSALVSKCTHKMYLSTIQTLGEFANFEHPMPSSFSEIVKSLTTESTAKESMRTGLIFYNGVVVKRAPLDEPLNMLFVRHHTKVPVPGVLGIGPDYFIMDEIQGKQLVWDDTCDKDKVLAQLRDYLAQVHALKATDLGNHERVCRVYHGRDFEGKCETLQDFHKLCVSKVTPRISQPFKEHLEISLGSSYDINFCHGDLALENILVDSDSNITAIIGWEHAGFYPEYWDYVRILRTNIWKTDWPNRMREVMRPYDALSYVHRILEMFSRSRK</sequence>
<dbReference type="EMBL" id="JANBPY010000211">
    <property type="protein sequence ID" value="KAJ1968243.1"/>
    <property type="molecule type" value="Genomic_DNA"/>
</dbReference>
<evidence type="ECO:0000313" key="2">
    <source>
        <dbReference type="EMBL" id="KAJ1968243.1"/>
    </source>
</evidence>
<evidence type="ECO:0000259" key="1">
    <source>
        <dbReference type="Pfam" id="PF01636"/>
    </source>
</evidence>
<dbReference type="Gene3D" id="3.90.1200.10">
    <property type="match status" value="1"/>
</dbReference>
<proteinExistence type="predicted"/>
<dbReference type="Proteomes" id="UP001150925">
    <property type="component" value="Unassembled WGS sequence"/>
</dbReference>